<keyword evidence="2" id="KW-1185">Reference proteome</keyword>
<dbReference type="EMBL" id="JAOTOJ010000003">
    <property type="protein sequence ID" value="KAK9404781.1"/>
    <property type="molecule type" value="Genomic_DNA"/>
</dbReference>
<dbReference type="AlphaFoldDB" id="A0AAW1BSP5"/>
<dbReference type="Proteomes" id="UP001474421">
    <property type="component" value="Unassembled WGS sequence"/>
</dbReference>
<organism evidence="1 2">
    <name type="scientific">Crotalus adamanteus</name>
    <name type="common">Eastern diamondback rattlesnake</name>
    <dbReference type="NCBI Taxonomy" id="8729"/>
    <lineage>
        <taxon>Eukaryota</taxon>
        <taxon>Metazoa</taxon>
        <taxon>Chordata</taxon>
        <taxon>Craniata</taxon>
        <taxon>Vertebrata</taxon>
        <taxon>Euteleostomi</taxon>
        <taxon>Lepidosauria</taxon>
        <taxon>Squamata</taxon>
        <taxon>Bifurcata</taxon>
        <taxon>Unidentata</taxon>
        <taxon>Episquamata</taxon>
        <taxon>Toxicofera</taxon>
        <taxon>Serpentes</taxon>
        <taxon>Colubroidea</taxon>
        <taxon>Viperidae</taxon>
        <taxon>Crotalinae</taxon>
        <taxon>Crotalus</taxon>
    </lineage>
</organism>
<proteinExistence type="predicted"/>
<comment type="caution">
    <text evidence="1">The sequence shown here is derived from an EMBL/GenBank/DDBJ whole genome shotgun (WGS) entry which is preliminary data.</text>
</comment>
<sequence length="66" mass="7697">MKLEFKVKKICTYLSNLKNLSEGNLKNKKIKTNLYVKCNLENKGIAEPLEQLKQRVMVVAREDQVM</sequence>
<name>A0AAW1BSP5_CROAD</name>
<gene>
    <name evidence="1" type="ORF">NXF25_009608</name>
</gene>
<evidence type="ECO:0000313" key="1">
    <source>
        <dbReference type="EMBL" id="KAK9404781.1"/>
    </source>
</evidence>
<protein>
    <submittedName>
        <fullName evidence="1">Uncharacterized protein</fullName>
    </submittedName>
</protein>
<accession>A0AAW1BSP5</accession>
<evidence type="ECO:0000313" key="2">
    <source>
        <dbReference type="Proteomes" id="UP001474421"/>
    </source>
</evidence>
<reference evidence="1 2" key="1">
    <citation type="journal article" date="2024" name="Proc. Natl. Acad. Sci. U.S.A.">
        <title>The genetic regulatory architecture and epigenomic basis for age-related changes in rattlesnake venom.</title>
        <authorList>
            <person name="Hogan M.P."/>
            <person name="Holding M.L."/>
            <person name="Nystrom G.S."/>
            <person name="Colston T.J."/>
            <person name="Bartlett D.A."/>
            <person name="Mason A.J."/>
            <person name="Ellsworth S.A."/>
            <person name="Rautsaw R.M."/>
            <person name="Lawrence K.C."/>
            <person name="Strickland J.L."/>
            <person name="He B."/>
            <person name="Fraser P."/>
            <person name="Margres M.J."/>
            <person name="Gilbert D.M."/>
            <person name="Gibbs H.L."/>
            <person name="Parkinson C.L."/>
            <person name="Rokyta D.R."/>
        </authorList>
    </citation>
    <scope>NUCLEOTIDE SEQUENCE [LARGE SCALE GENOMIC DNA]</scope>
    <source>
        <strain evidence="1">DRR0105</strain>
    </source>
</reference>